<dbReference type="AlphaFoldDB" id="A0A162N9W9"/>
<evidence type="ECO:0000256" key="3">
    <source>
        <dbReference type="ARBA" id="ARBA00022989"/>
    </source>
</evidence>
<comment type="similarity">
    <text evidence="5">Belongs to the SAT4 family.</text>
</comment>
<evidence type="ECO:0000256" key="5">
    <source>
        <dbReference type="ARBA" id="ARBA00038359"/>
    </source>
</evidence>
<keyword evidence="9" id="KW-1185">Reference proteome</keyword>
<feature type="transmembrane region" description="Helical" evidence="6">
    <location>
        <begin position="121"/>
        <end position="144"/>
    </location>
</feature>
<name>A0A162N9W9_COLIC</name>
<evidence type="ECO:0000313" key="9">
    <source>
        <dbReference type="Proteomes" id="UP000076584"/>
    </source>
</evidence>
<feature type="transmembrane region" description="Helical" evidence="6">
    <location>
        <begin position="202"/>
        <end position="227"/>
    </location>
</feature>
<dbReference type="PANTHER" id="PTHR33048:SF108">
    <property type="entry name" value="INTEGRAL MEMBRANE PROTEIN"/>
    <property type="match status" value="1"/>
</dbReference>
<evidence type="ECO:0000256" key="1">
    <source>
        <dbReference type="ARBA" id="ARBA00004141"/>
    </source>
</evidence>
<keyword evidence="2 6" id="KW-0812">Transmembrane</keyword>
<keyword evidence="4 6" id="KW-0472">Membrane</keyword>
<gene>
    <name evidence="8" type="ORF">CI238_05180</name>
</gene>
<accession>A0A162N9W9</accession>
<dbReference type="InterPro" id="IPR049326">
    <property type="entry name" value="Rhodopsin_dom_fungi"/>
</dbReference>
<comment type="caution">
    <text evidence="8">The sequence shown here is derived from an EMBL/GenBank/DDBJ whole genome shotgun (WGS) entry which is preliminary data.</text>
</comment>
<dbReference type="EMBL" id="LFIW01000576">
    <property type="protein sequence ID" value="KZL85719.1"/>
    <property type="molecule type" value="Genomic_DNA"/>
</dbReference>
<evidence type="ECO:0000259" key="7">
    <source>
        <dbReference type="Pfam" id="PF20684"/>
    </source>
</evidence>
<feature type="transmembrane region" description="Helical" evidence="6">
    <location>
        <begin position="164"/>
        <end position="190"/>
    </location>
</feature>
<comment type="subcellular location">
    <subcellularLocation>
        <location evidence="1">Membrane</location>
        <topology evidence="1">Multi-pass membrane protein</topology>
    </subcellularLocation>
</comment>
<keyword evidence="3 6" id="KW-1133">Transmembrane helix</keyword>
<proteinExistence type="inferred from homology"/>
<evidence type="ECO:0000256" key="4">
    <source>
        <dbReference type="ARBA" id="ARBA00023136"/>
    </source>
</evidence>
<dbReference type="GO" id="GO:0016020">
    <property type="term" value="C:membrane"/>
    <property type="evidence" value="ECO:0007669"/>
    <property type="project" value="UniProtKB-SubCell"/>
</dbReference>
<dbReference type="InterPro" id="IPR052337">
    <property type="entry name" value="SAT4-like"/>
</dbReference>
<evidence type="ECO:0000256" key="2">
    <source>
        <dbReference type="ARBA" id="ARBA00022692"/>
    </source>
</evidence>
<feature type="transmembrane region" description="Helical" evidence="6">
    <location>
        <begin position="247"/>
        <end position="267"/>
    </location>
</feature>
<evidence type="ECO:0000313" key="8">
    <source>
        <dbReference type="EMBL" id="KZL85719.1"/>
    </source>
</evidence>
<sequence length="377" mass="41724">MSDQIGAAAPPDNVVPNLHHPKDVLHSINLVSQILAIALVSLFMVLRLYAKTFIAPPFHTDDLGHFGGGFHVYEISKESFKGFKKVAPFFVRTIDPSSYFTKLTLLWITIRVFRLHRKTVISTYAVIVFLTCYTIPVLFLKALICRPVAGFWDPTIQTTCYNQRAIFVADTAVSAVTDIAVLCIPIPVAATLRMSWNKRLKVIAMLSSGGVATAASIIRLVLVIKLQKSHDESIDLIRFNLLGTAEVSIGLMCACLPTINILFLNGFNSSLDSSRNTLGSSRIMELKFLRGSKLKTQRVTTTEIAPVVATQDLPPIQPPEERESYILPFERVNRPPSTMIRGDLGRGELHDEWYSQVVASPFSEPGAPDWARAAVES</sequence>
<reference evidence="8 9" key="1">
    <citation type="submission" date="2015-06" db="EMBL/GenBank/DDBJ databases">
        <title>Survival trade-offs in plant roots during colonization by closely related pathogenic and mutualistic fungi.</title>
        <authorList>
            <person name="Hacquard S."/>
            <person name="Kracher B."/>
            <person name="Hiruma K."/>
            <person name="Weinman A."/>
            <person name="Muench P."/>
            <person name="Garrido Oter R."/>
            <person name="Ver Loren van Themaat E."/>
            <person name="Dallerey J.-F."/>
            <person name="Damm U."/>
            <person name="Henrissat B."/>
            <person name="Lespinet O."/>
            <person name="Thon M."/>
            <person name="Kemen E."/>
            <person name="McHardy A.C."/>
            <person name="Schulze-Lefert P."/>
            <person name="O'Connell R.J."/>
        </authorList>
    </citation>
    <scope>NUCLEOTIDE SEQUENCE [LARGE SCALE GENOMIC DNA]</scope>
    <source>
        <strain evidence="8 9">MAFF 238704</strain>
    </source>
</reference>
<protein>
    <submittedName>
        <fullName evidence="8">Integral membrane protein</fullName>
    </submittedName>
</protein>
<dbReference type="Pfam" id="PF20684">
    <property type="entry name" value="Fung_rhodopsin"/>
    <property type="match status" value="1"/>
</dbReference>
<dbReference type="Proteomes" id="UP000076584">
    <property type="component" value="Unassembled WGS sequence"/>
</dbReference>
<evidence type="ECO:0000256" key="6">
    <source>
        <dbReference type="SAM" id="Phobius"/>
    </source>
</evidence>
<dbReference type="PANTHER" id="PTHR33048">
    <property type="entry name" value="PTH11-LIKE INTEGRAL MEMBRANE PROTEIN (AFU_ORTHOLOGUE AFUA_5G11245)"/>
    <property type="match status" value="1"/>
</dbReference>
<organism evidence="8 9">
    <name type="scientific">Colletotrichum incanum</name>
    <name type="common">Soybean anthracnose fungus</name>
    <dbReference type="NCBI Taxonomy" id="1573173"/>
    <lineage>
        <taxon>Eukaryota</taxon>
        <taxon>Fungi</taxon>
        <taxon>Dikarya</taxon>
        <taxon>Ascomycota</taxon>
        <taxon>Pezizomycotina</taxon>
        <taxon>Sordariomycetes</taxon>
        <taxon>Hypocreomycetidae</taxon>
        <taxon>Glomerellales</taxon>
        <taxon>Glomerellaceae</taxon>
        <taxon>Colletotrichum</taxon>
        <taxon>Colletotrichum spaethianum species complex</taxon>
    </lineage>
</organism>
<feature type="domain" description="Rhodopsin" evidence="7">
    <location>
        <begin position="65"/>
        <end position="263"/>
    </location>
</feature>
<feature type="transmembrane region" description="Helical" evidence="6">
    <location>
        <begin position="30"/>
        <end position="50"/>
    </location>
</feature>